<keyword evidence="10" id="KW-1208">Phospholipid metabolism</keyword>
<evidence type="ECO:0000256" key="2">
    <source>
        <dbReference type="ARBA" id="ARBA00010441"/>
    </source>
</evidence>
<dbReference type="InterPro" id="IPR048254">
    <property type="entry name" value="CDP_ALCOHOL_P_TRANSF_CS"/>
</dbReference>
<comment type="similarity">
    <text evidence="2 11">Belongs to the CDP-alcohol phosphatidyltransferase class-I family.</text>
</comment>
<evidence type="ECO:0000256" key="1">
    <source>
        <dbReference type="ARBA" id="ARBA00004141"/>
    </source>
</evidence>
<feature type="transmembrane region" description="Helical" evidence="12">
    <location>
        <begin position="169"/>
        <end position="187"/>
    </location>
</feature>
<evidence type="ECO:0000256" key="6">
    <source>
        <dbReference type="ARBA" id="ARBA00022989"/>
    </source>
</evidence>
<evidence type="ECO:0000256" key="11">
    <source>
        <dbReference type="RuleBase" id="RU003750"/>
    </source>
</evidence>
<dbReference type="PANTHER" id="PTHR14269:SF61">
    <property type="entry name" value="CDP-DIACYLGLYCEROL--SERINE O-PHOSPHATIDYLTRANSFERASE"/>
    <property type="match status" value="1"/>
</dbReference>
<evidence type="ECO:0000259" key="13">
    <source>
        <dbReference type="Pfam" id="PF08009"/>
    </source>
</evidence>
<evidence type="ECO:0000256" key="4">
    <source>
        <dbReference type="ARBA" id="ARBA00022679"/>
    </source>
</evidence>
<protein>
    <submittedName>
        <fullName evidence="14">CDP-diacylglycerol--serine O-phosphatidyltransferase</fullName>
    </submittedName>
</protein>
<dbReference type="Proteomes" id="UP000295304">
    <property type="component" value="Unassembled WGS sequence"/>
</dbReference>
<evidence type="ECO:0000256" key="10">
    <source>
        <dbReference type="ARBA" id="ARBA00023264"/>
    </source>
</evidence>
<keyword evidence="15" id="KW-1185">Reference proteome</keyword>
<dbReference type="InterPro" id="IPR000462">
    <property type="entry name" value="CDP-OH_P_trans"/>
</dbReference>
<name>A0A4R3JB76_9PROT</name>
<keyword evidence="5 12" id="KW-0812">Transmembrane</keyword>
<feature type="domain" description="CDP-alcohol phosphatidyltransferase C-terminal" evidence="13">
    <location>
        <begin position="199"/>
        <end position="234"/>
    </location>
</feature>
<accession>A0A4R3JB76</accession>
<comment type="subcellular location">
    <subcellularLocation>
        <location evidence="1">Membrane</location>
        <topology evidence="1">Multi-pass membrane protein</topology>
    </subcellularLocation>
</comment>
<evidence type="ECO:0000313" key="14">
    <source>
        <dbReference type="EMBL" id="TCS62942.1"/>
    </source>
</evidence>
<proteinExistence type="inferred from homology"/>
<organism evidence="14 15">
    <name type="scientific">Varunaivibrio sulfuroxidans</name>
    <dbReference type="NCBI Taxonomy" id="1773489"/>
    <lineage>
        <taxon>Bacteria</taxon>
        <taxon>Pseudomonadati</taxon>
        <taxon>Pseudomonadota</taxon>
        <taxon>Alphaproteobacteria</taxon>
        <taxon>Rhodospirillales</taxon>
        <taxon>Magnetovibrionaceae</taxon>
        <taxon>Varunaivibrio</taxon>
    </lineage>
</organism>
<dbReference type="GO" id="GO:0016020">
    <property type="term" value="C:membrane"/>
    <property type="evidence" value="ECO:0007669"/>
    <property type="project" value="UniProtKB-SubCell"/>
</dbReference>
<dbReference type="EMBL" id="SLZW01000004">
    <property type="protein sequence ID" value="TCS62942.1"/>
    <property type="molecule type" value="Genomic_DNA"/>
</dbReference>
<evidence type="ECO:0000256" key="8">
    <source>
        <dbReference type="ARBA" id="ARBA00023136"/>
    </source>
</evidence>
<evidence type="ECO:0000256" key="12">
    <source>
        <dbReference type="SAM" id="Phobius"/>
    </source>
</evidence>
<dbReference type="InterPro" id="IPR050324">
    <property type="entry name" value="CDP-alcohol_PTase-I"/>
</dbReference>
<feature type="transmembrane region" description="Helical" evidence="12">
    <location>
        <begin position="130"/>
        <end position="157"/>
    </location>
</feature>
<keyword evidence="9" id="KW-0594">Phospholipid biosynthesis</keyword>
<keyword evidence="8 12" id="KW-0472">Membrane</keyword>
<sequence>MQRPRRARLSLNKMIPNMLTLIALSSGLTAIRFAYEARWEHAVLAILVAAVLDGLDGRIARLMKGTSRFGAELDSLSDFVCFGVAPPFMLYFWTLDALGRFGWLLVLAYAVSMVLRLARFNTAIDDAEAPAWATAFFTGVPAPAGAGLILLPMILSFQVGETVMRNPEFVAAFVVVVAALLVSRLPTYSLKKVKLTPSMILPVMLGVGITIASLMSVPWLTLSIILFAYLISFPFSYRTYRAMERRLGARARTGDAPNEGDDEDANDD</sequence>
<gene>
    <name evidence="14" type="ORF">EDD55_10431</name>
</gene>
<comment type="caution">
    <text evidence="14">The sequence shown here is derived from an EMBL/GenBank/DDBJ whole genome shotgun (WGS) entry which is preliminary data.</text>
</comment>
<dbReference type="GO" id="GO:0008654">
    <property type="term" value="P:phospholipid biosynthetic process"/>
    <property type="evidence" value="ECO:0007669"/>
    <property type="project" value="UniProtKB-KW"/>
</dbReference>
<dbReference type="GO" id="GO:0016780">
    <property type="term" value="F:phosphotransferase activity, for other substituted phosphate groups"/>
    <property type="evidence" value="ECO:0007669"/>
    <property type="project" value="InterPro"/>
</dbReference>
<evidence type="ECO:0000256" key="3">
    <source>
        <dbReference type="ARBA" id="ARBA00022516"/>
    </source>
</evidence>
<feature type="transmembrane region" description="Helical" evidence="12">
    <location>
        <begin position="199"/>
        <end position="216"/>
    </location>
</feature>
<dbReference type="AlphaFoldDB" id="A0A4R3JB76"/>
<evidence type="ECO:0000313" key="15">
    <source>
        <dbReference type="Proteomes" id="UP000295304"/>
    </source>
</evidence>
<keyword evidence="6 12" id="KW-1133">Transmembrane helix</keyword>
<keyword evidence="7" id="KW-0443">Lipid metabolism</keyword>
<dbReference type="Gene3D" id="1.20.120.1760">
    <property type="match status" value="1"/>
</dbReference>
<dbReference type="PANTHER" id="PTHR14269">
    <property type="entry name" value="CDP-DIACYLGLYCEROL--GLYCEROL-3-PHOSPHATE 3-PHOSPHATIDYLTRANSFERASE-RELATED"/>
    <property type="match status" value="1"/>
</dbReference>
<feature type="transmembrane region" description="Helical" evidence="12">
    <location>
        <begin position="101"/>
        <end position="118"/>
    </location>
</feature>
<dbReference type="Pfam" id="PF01066">
    <property type="entry name" value="CDP-OH_P_transf"/>
    <property type="match status" value="1"/>
</dbReference>
<evidence type="ECO:0000256" key="5">
    <source>
        <dbReference type="ARBA" id="ARBA00022692"/>
    </source>
</evidence>
<reference evidence="14 15" key="1">
    <citation type="submission" date="2019-03" db="EMBL/GenBank/DDBJ databases">
        <title>Genomic Encyclopedia of Type Strains, Phase IV (KMG-IV): sequencing the most valuable type-strain genomes for metagenomic binning, comparative biology and taxonomic classification.</title>
        <authorList>
            <person name="Goeker M."/>
        </authorList>
    </citation>
    <scope>NUCLEOTIDE SEQUENCE [LARGE SCALE GENOMIC DNA]</scope>
    <source>
        <strain evidence="14 15">DSM 101688</strain>
    </source>
</reference>
<keyword evidence="3" id="KW-0444">Lipid biosynthesis</keyword>
<evidence type="ECO:0000256" key="9">
    <source>
        <dbReference type="ARBA" id="ARBA00023209"/>
    </source>
</evidence>
<evidence type="ECO:0000256" key="7">
    <source>
        <dbReference type="ARBA" id="ARBA00023098"/>
    </source>
</evidence>
<dbReference type="InterPro" id="IPR012616">
    <property type="entry name" value="CDP-OH_P_trans_C"/>
</dbReference>
<dbReference type="Pfam" id="PF08009">
    <property type="entry name" value="CDP-OH_P_tran_2"/>
    <property type="match status" value="1"/>
</dbReference>
<keyword evidence="4 11" id="KW-0808">Transferase</keyword>
<dbReference type="InterPro" id="IPR043130">
    <property type="entry name" value="CDP-OH_PTrfase_TM_dom"/>
</dbReference>
<dbReference type="PROSITE" id="PS00379">
    <property type="entry name" value="CDP_ALCOHOL_P_TRANSF"/>
    <property type="match status" value="1"/>
</dbReference>
<dbReference type="RefSeq" id="WP_243644741.1">
    <property type="nucleotide sequence ID" value="NZ_CP119676.1"/>
</dbReference>